<dbReference type="InterPro" id="IPR015919">
    <property type="entry name" value="Cadherin-like_sf"/>
</dbReference>
<dbReference type="SUPFAM" id="SSF49313">
    <property type="entry name" value="Cadherin-like"/>
    <property type="match status" value="2"/>
</dbReference>
<gene>
    <name evidence="2" type="ORF">M1B72_09155</name>
</gene>
<evidence type="ECO:0000313" key="3">
    <source>
        <dbReference type="Proteomes" id="UP000831485"/>
    </source>
</evidence>
<keyword evidence="1" id="KW-0732">Signal</keyword>
<dbReference type="EMBL" id="CP096574">
    <property type="protein sequence ID" value="UPU37857.1"/>
    <property type="molecule type" value="Genomic_DNA"/>
</dbReference>
<dbReference type="Pfam" id="PF05345">
    <property type="entry name" value="He_PIG"/>
    <property type="match status" value="2"/>
</dbReference>
<evidence type="ECO:0000256" key="1">
    <source>
        <dbReference type="SAM" id="SignalP"/>
    </source>
</evidence>
<sequence length="243" mass="23664">MRQKVTRGVLIACTVAVTLVAAIVSFAGPPAPPAAPTISGAPSSTATVGVPYSFAPTATDAASFSISGTVPPGLTFSTSTGALTGTPTLSGTYGGITITANNVSDSASLPAFSIAVGANHSPTISGTPATSIASGSAYSFFPSASDVDGNALSYSISNKPAWASFDTSTGALSGTPTAGTYGDIQIAVSDGYGGTATLPVFTIVVSAPAGGAGGTTAVPVLDGWWLLPGILAGLGIMGRRKKE</sequence>
<dbReference type="InterPro" id="IPR013783">
    <property type="entry name" value="Ig-like_fold"/>
</dbReference>
<feature type="chain" id="PRO_5045818009" evidence="1">
    <location>
        <begin position="28"/>
        <end position="243"/>
    </location>
</feature>
<protein>
    <submittedName>
        <fullName evidence="2">Ig domain-containing protein</fullName>
    </submittedName>
</protein>
<accession>A0ABY4LJ23</accession>
<dbReference type="Gene3D" id="2.60.40.10">
    <property type="entry name" value="Immunoglobulins"/>
    <property type="match status" value="2"/>
</dbReference>
<reference evidence="2" key="1">
    <citation type="submission" date="2022-04" db="EMBL/GenBank/DDBJ databases">
        <authorList>
            <person name="Liu G."/>
        </authorList>
    </citation>
    <scope>NUCLEOTIDE SEQUENCE</scope>
    <source>
        <strain evidence="2">RG22</strain>
    </source>
</reference>
<organism evidence="2 3">
    <name type="scientific">Geomonas paludis</name>
    <dbReference type="NCBI Taxonomy" id="2740185"/>
    <lineage>
        <taxon>Bacteria</taxon>
        <taxon>Pseudomonadati</taxon>
        <taxon>Thermodesulfobacteriota</taxon>
        <taxon>Desulfuromonadia</taxon>
        <taxon>Geobacterales</taxon>
        <taxon>Geobacteraceae</taxon>
        <taxon>Geomonas</taxon>
    </lineage>
</organism>
<dbReference type="Proteomes" id="UP000831485">
    <property type="component" value="Chromosome"/>
</dbReference>
<dbReference type="RefSeq" id="WP_248647247.1">
    <property type="nucleotide sequence ID" value="NZ_CP096574.1"/>
</dbReference>
<keyword evidence="3" id="KW-1185">Reference proteome</keyword>
<name>A0ABY4LJ23_9BACT</name>
<evidence type="ECO:0000313" key="2">
    <source>
        <dbReference type="EMBL" id="UPU37857.1"/>
    </source>
</evidence>
<feature type="signal peptide" evidence="1">
    <location>
        <begin position="1"/>
        <end position="27"/>
    </location>
</feature>
<proteinExistence type="predicted"/>